<dbReference type="InterPro" id="IPR036890">
    <property type="entry name" value="HATPase_C_sf"/>
</dbReference>
<evidence type="ECO:0000313" key="3">
    <source>
        <dbReference type="Proteomes" id="UP001642484"/>
    </source>
</evidence>
<gene>
    <name evidence="2" type="ORF">CCMP2556_LOCUS30334</name>
</gene>
<evidence type="ECO:0000313" key="2">
    <source>
        <dbReference type="EMBL" id="CAK9061707.1"/>
    </source>
</evidence>
<keyword evidence="1" id="KW-0418">Kinase</keyword>
<accession>A0ABP0ND25</accession>
<keyword evidence="1" id="KW-0496">Mitochondrion</keyword>
<comment type="similarity">
    <text evidence="1">Belongs to the PDK/BCKDK protein kinase family.</text>
</comment>
<keyword evidence="1" id="KW-0808">Transferase</keyword>
<sequence length="173" mass="18499">MMLLSKASLWLESTDRYCRCRAGVVICGDDDTVVLRVSDCGGGWDVACRVYVWSYMFTTARPACEAGWALVAAANACSEPEDEDSDDDGVAPLAGFGCGLPLSRPHECYVGGWLELNSIPEFGTDAYLYLNRSGNGQEALRTDVDALPMRGSLLNGSYNGSSCDSSGILLATE</sequence>
<keyword evidence="3" id="KW-1185">Reference proteome</keyword>
<dbReference type="InterPro" id="IPR039028">
    <property type="entry name" value="BCKD/PDK"/>
</dbReference>
<dbReference type="SUPFAM" id="SSF55874">
    <property type="entry name" value="ATPase domain of HSP90 chaperone/DNA topoisomerase II/histidine kinase"/>
    <property type="match status" value="1"/>
</dbReference>
<proteinExistence type="inferred from homology"/>
<keyword evidence="1" id="KW-0067">ATP-binding</keyword>
<dbReference type="PANTHER" id="PTHR11947">
    <property type="entry name" value="PYRUVATE DEHYDROGENASE KINASE"/>
    <property type="match status" value="1"/>
</dbReference>
<comment type="caution">
    <text evidence="2">The sequence shown here is derived from an EMBL/GenBank/DDBJ whole genome shotgun (WGS) entry which is preliminary data.</text>
</comment>
<dbReference type="Proteomes" id="UP001642484">
    <property type="component" value="Unassembled WGS sequence"/>
</dbReference>
<comment type="subcellular location">
    <subcellularLocation>
        <location evidence="1">Mitochondrion matrix</location>
    </subcellularLocation>
</comment>
<dbReference type="EC" id="2.7.11.-" evidence="1"/>
<evidence type="ECO:0000256" key="1">
    <source>
        <dbReference type="RuleBase" id="RU366032"/>
    </source>
</evidence>
<dbReference type="PANTHER" id="PTHR11947:SF3">
    <property type="entry name" value="[PYRUVATE DEHYDROGENASE (ACETYL-TRANSFERRING)] KINASE, MITOCHONDRIAL"/>
    <property type="match status" value="1"/>
</dbReference>
<dbReference type="Gene3D" id="3.30.565.10">
    <property type="entry name" value="Histidine kinase-like ATPase, C-terminal domain"/>
    <property type="match status" value="1"/>
</dbReference>
<reference evidence="2 3" key="1">
    <citation type="submission" date="2024-02" db="EMBL/GenBank/DDBJ databases">
        <authorList>
            <person name="Chen Y."/>
            <person name="Shah S."/>
            <person name="Dougan E. K."/>
            <person name="Thang M."/>
            <person name="Chan C."/>
        </authorList>
    </citation>
    <scope>NUCLEOTIDE SEQUENCE [LARGE SCALE GENOMIC DNA]</scope>
</reference>
<protein>
    <recommendedName>
        <fullName evidence="1">Protein-serine/threonine kinase</fullName>
        <ecNumber evidence="1">2.7.11.-</ecNumber>
    </recommendedName>
</protein>
<organism evidence="2 3">
    <name type="scientific">Durusdinium trenchii</name>
    <dbReference type="NCBI Taxonomy" id="1381693"/>
    <lineage>
        <taxon>Eukaryota</taxon>
        <taxon>Sar</taxon>
        <taxon>Alveolata</taxon>
        <taxon>Dinophyceae</taxon>
        <taxon>Suessiales</taxon>
        <taxon>Symbiodiniaceae</taxon>
        <taxon>Durusdinium</taxon>
    </lineage>
</organism>
<keyword evidence="1" id="KW-0547">Nucleotide-binding</keyword>
<dbReference type="EMBL" id="CAXAMN010021629">
    <property type="protein sequence ID" value="CAK9061707.1"/>
    <property type="molecule type" value="Genomic_DNA"/>
</dbReference>
<name>A0ABP0ND25_9DINO</name>